<sequence>MGSGSSDLDLATIRDDWVGVEFDWATFEMKTEDMIEWAEACGEDDARFIDPAHPDFQAHPGYTTHCMSGRVLPEGFPQIGSGFGIDGGKSVEVHLPIRSGDTLNATTTIADVFDKTGRSGTMIFIVQRMEFRNEQDDLVSTVDWKMIKKA</sequence>
<feature type="domain" description="FAS1-like dehydratase" evidence="1">
    <location>
        <begin position="17"/>
        <end position="141"/>
    </location>
</feature>
<dbReference type="Gene3D" id="3.10.129.10">
    <property type="entry name" value="Hotdog Thioesterase"/>
    <property type="match status" value="1"/>
</dbReference>
<dbReference type="InterPro" id="IPR039569">
    <property type="entry name" value="FAS1-like_DH_region"/>
</dbReference>
<reference evidence="2" key="1">
    <citation type="submission" date="2018-05" db="EMBL/GenBank/DDBJ databases">
        <authorList>
            <person name="Lanie J.A."/>
            <person name="Ng W.-L."/>
            <person name="Kazmierczak K.M."/>
            <person name="Andrzejewski T.M."/>
            <person name="Davidsen T.M."/>
            <person name="Wayne K.J."/>
            <person name="Tettelin H."/>
            <person name="Glass J.I."/>
            <person name="Rusch D."/>
            <person name="Podicherti R."/>
            <person name="Tsui H.-C.T."/>
            <person name="Winkler M.E."/>
        </authorList>
    </citation>
    <scope>NUCLEOTIDE SEQUENCE</scope>
</reference>
<dbReference type="AlphaFoldDB" id="A0A381PSV6"/>
<dbReference type="SUPFAM" id="SSF54637">
    <property type="entry name" value="Thioesterase/thiol ester dehydrase-isomerase"/>
    <property type="match status" value="1"/>
</dbReference>
<dbReference type="Pfam" id="PF13452">
    <property type="entry name" value="FAS1_DH_region"/>
    <property type="match status" value="1"/>
</dbReference>
<name>A0A381PSV6_9ZZZZ</name>
<evidence type="ECO:0000259" key="1">
    <source>
        <dbReference type="Pfam" id="PF13452"/>
    </source>
</evidence>
<organism evidence="2">
    <name type="scientific">marine metagenome</name>
    <dbReference type="NCBI Taxonomy" id="408172"/>
    <lineage>
        <taxon>unclassified sequences</taxon>
        <taxon>metagenomes</taxon>
        <taxon>ecological metagenomes</taxon>
    </lineage>
</organism>
<gene>
    <name evidence="2" type="ORF">METZ01_LOCUS21407</name>
</gene>
<accession>A0A381PSV6</accession>
<evidence type="ECO:0000313" key="2">
    <source>
        <dbReference type="EMBL" id="SUZ68553.1"/>
    </source>
</evidence>
<dbReference type="EMBL" id="UINC01001039">
    <property type="protein sequence ID" value="SUZ68553.1"/>
    <property type="molecule type" value="Genomic_DNA"/>
</dbReference>
<protein>
    <recommendedName>
        <fullName evidence="1">FAS1-like dehydratase domain-containing protein</fullName>
    </recommendedName>
</protein>
<dbReference type="InterPro" id="IPR029069">
    <property type="entry name" value="HotDog_dom_sf"/>
</dbReference>
<proteinExistence type="predicted"/>